<gene>
    <name evidence="1" type="ORF">EC9_35870</name>
</gene>
<dbReference type="KEGG" id="ruv:EC9_35870"/>
<sequence length="279" mass="30721">MNRAILLLLTLPSIGLVPGCANWKEANDSVAALATPRPSPSAAVIDIGFVSLPIRDDQVDWRLWNDVDEQVLSDDLRRQLAANGLRAGRIAGPMPALVAEELNAGAKQESLQFLEQANLLSEVAHGGRRVFCRTAMRYELPVRSQMRGEVSLLVKKGDSLTGRRLNDPLFQFSMETRRGDHGEIILRLVPEYKAGDMKQAWISNEQALRLESRRDVHALDHLAIEVPLEVGNAVLISPTATPCGIGEKMLMGERVDEVRDVVALVLRLTQPPSIKSISN</sequence>
<dbReference type="OrthoDB" id="252515at2"/>
<organism evidence="1 2">
    <name type="scientific">Rosistilla ulvae</name>
    <dbReference type="NCBI Taxonomy" id="1930277"/>
    <lineage>
        <taxon>Bacteria</taxon>
        <taxon>Pseudomonadati</taxon>
        <taxon>Planctomycetota</taxon>
        <taxon>Planctomycetia</taxon>
        <taxon>Pirellulales</taxon>
        <taxon>Pirellulaceae</taxon>
        <taxon>Rosistilla</taxon>
    </lineage>
</organism>
<name>A0A517M3D8_9BACT</name>
<dbReference type="Proteomes" id="UP000319557">
    <property type="component" value="Chromosome"/>
</dbReference>
<reference evidence="1 2" key="1">
    <citation type="submission" date="2019-02" db="EMBL/GenBank/DDBJ databases">
        <title>Deep-cultivation of Planctomycetes and their phenomic and genomic characterization uncovers novel biology.</title>
        <authorList>
            <person name="Wiegand S."/>
            <person name="Jogler M."/>
            <person name="Boedeker C."/>
            <person name="Pinto D."/>
            <person name="Vollmers J."/>
            <person name="Rivas-Marin E."/>
            <person name="Kohn T."/>
            <person name="Peeters S.H."/>
            <person name="Heuer A."/>
            <person name="Rast P."/>
            <person name="Oberbeckmann S."/>
            <person name="Bunk B."/>
            <person name="Jeske O."/>
            <person name="Meyerdierks A."/>
            <person name="Storesund J.E."/>
            <person name="Kallscheuer N."/>
            <person name="Luecker S."/>
            <person name="Lage O.M."/>
            <person name="Pohl T."/>
            <person name="Merkel B.J."/>
            <person name="Hornburger P."/>
            <person name="Mueller R.-W."/>
            <person name="Bruemmer F."/>
            <person name="Labrenz M."/>
            <person name="Spormann A.M."/>
            <person name="Op den Camp H."/>
            <person name="Overmann J."/>
            <person name="Amann R."/>
            <person name="Jetten M.S.M."/>
            <person name="Mascher T."/>
            <person name="Medema M.H."/>
            <person name="Devos D.P."/>
            <person name="Kaster A.-K."/>
            <person name="Ovreas L."/>
            <person name="Rohde M."/>
            <person name="Galperin M.Y."/>
            <person name="Jogler C."/>
        </authorList>
    </citation>
    <scope>NUCLEOTIDE SEQUENCE [LARGE SCALE GENOMIC DNA]</scope>
    <source>
        <strain evidence="1 2">EC9</strain>
    </source>
</reference>
<dbReference type="EMBL" id="CP036261">
    <property type="protein sequence ID" value="QDS89388.1"/>
    <property type="molecule type" value="Genomic_DNA"/>
</dbReference>
<dbReference type="RefSeq" id="WP_145347081.1">
    <property type="nucleotide sequence ID" value="NZ_CP036261.1"/>
</dbReference>
<keyword evidence="2" id="KW-1185">Reference proteome</keyword>
<evidence type="ECO:0000313" key="1">
    <source>
        <dbReference type="EMBL" id="QDS89388.1"/>
    </source>
</evidence>
<accession>A0A517M3D8</accession>
<dbReference type="AlphaFoldDB" id="A0A517M3D8"/>
<protein>
    <submittedName>
        <fullName evidence="1">Uncharacterized protein</fullName>
    </submittedName>
</protein>
<proteinExistence type="predicted"/>
<evidence type="ECO:0000313" key="2">
    <source>
        <dbReference type="Proteomes" id="UP000319557"/>
    </source>
</evidence>